<evidence type="ECO:0000313" key="3">
    <source>
        <dbReference type="Proteomes" id="UP001187192"/>
    </source>
</evidence>
<accession>A0AA88IZN3</accession>
<gene>
    <name evidence="2" type="ORF">TIFTF001_027059</name>
</gene>
<organism evidence="2 3">
    <name type="scientific">Ficus carica</name>
    <name type="common">Common fig</name>
    <dbReference type="NCBI Taxonomy" id="3494"/>
    <lineage>
        <taxon>Eukaryota</taxon>
        <taxon>Viridiplantae</taxon>
        <taxon>Streptophyta</taxon>
        <taxon>Embryophyta</taxon>
        <taxon>Tracheophyta</taxon>
        <taxon>Spermatophyta</taxon>
        <taxon>Magnoliopsida</taxon>
        <taxon>eudicotyledons</taxon>
        <taxon>Gunneridae</taxon>
        <taxon>Pentapetalae</taxon>
        <taxon>rosids</taxon>
        <taxon>fabids</taxon>
        <taxon>Rosales</taxon>
        <taxon>Moraceae</taxon>
        <taxon>Ficeae</taxon>
        <taxon>Ficus</taxon>
    </lineage>
</organism>
<proteinExistence type="predicted"/>
<protein>
    <submittedName>
        <fullName evidence="2">Uncharacterized protein</fullName>
    </submittedName>
</protein>
<keyword evidence="1" id="KW-0175">Coiled coil</keyword>
<evidence type="ECO:0000256" key="1">
    <source>
        <dbReference type="SAM" id="Coils"/>
    </source>
</evidence>
<dbReference type="AlphaFoldDB" id="A0AA88IZN3"/>
<evidence type="ECO:0000313" key="2">
    <source>
        <dbReference type="EMBL" id="GMN57952.1"/>
    </source>
</evidence>
<comment type="caution">
    <text evidence="2">The sequence shown here is derived from an EMBL/GenBank/DDBJ whole genome shotgun (WGS) entry which is preliminary data.</text>
</comment>
<reference evidence="2" key="1">
    <citation type="submission" date="2023-07" db="EMBL/GenBank/DDBJ databases">
        <title>draft genome sequence of fig (Ficus carica).</title>
        <authorList>
            <person name="Takahashi T."/>
            <person name="Nishimura K."/>
        </authorList>
    </citation>
    <scope>NUCLEOTIDE SEQUENCE</scope>
</reference>
<sequence>MKVIKGDTKDNVELQTLGDNRWDHDDLLEIDHSKELIHHEEKEFTLKDIVDGLTEPEKQLLINPIGSHKAWRRNLWAYCRQANSWFDRKGSIEEDIDRTQRLFHINYEDLGMFGGELACFAVEEGLLKLDEKYLRQKVEDVGGYMVPKTLAPILKTSLRKYGDLSGYESLTPAMKSVTSTLLCIVIDKMCKIKVEDLTWDDLRHSCCYLNGIKEITGFEIDMYLSSLKGVIMEAFLGMVADRCKNDIKEKLDRKIATLEAELARCKENREKINKHPFKRSAHMEHCATQASEWKHKKLGDAWF</sequence>
<feature type="coiled-coil region" evidence="1">
    <location>
        <begin position="248"/>
        <end position="275"/>
    </location>
</feature>
<keyword evidence="3" id="KW-1185">Reference proteome</keyword>
<dbReference type="EMBL" id="BTGU01000074">
    <property type="protein sequence ID" value="GMN57952.1"/>
    <property type="molecule type" value="Genomic_DNA"/>
</dbReference>
<name>A0AA88IZN3_FICCA</name>
<dbReference type="Proteomes" id="UP001187192">
    <property type="component" value="Unassembled WGS sequence"/>
</dbReference>